<protein>
    <recommendedName>
        <fullName evidence="3">DUF3445 domain-containing protein</fullName>
    </recommendedName>
</protein>
<gene>
    <name evidence="1" type="ORF">COL8621_01908</name>
</gene>
<dbReference type="InterPro" id="IPR021848">
    <property type="entry name" value="HODM_asu-like"/>
</dbReference>
<accession>A0A238KJD7</accession>
<evidence type="ECO:0000313" key="2">
    <source>
        <dbReference type="Proteomes" id="UP000202922"/>
    </source>
</evidence>
<organism evidence="1 2">
    <name type="scientific">Actibacterium lipolyticum</name>
    <dbReference type="NCBI Taxonomy" id="1524263"/>
    <lineage>
        <taxon>Bacteria</taxon>
        <taxon>Pseudomonadati</taxon>
        <taxon>Pseudomonadota</taxon>
        <taxon>Alphaproteobacteria</taxon>
        <taxon>Rhodobacterales</taxon>
        <taxon>Roseobacteraceae</taxon>
        <taxon>Actibacterium</taxon>
    </lineage>
</organism>
<evidence type="ECO:0000313" key="1">
    <source>
        <dbReference type="EMBL" id="SMX42192.1"/>
    </source>
</evidence>
<name>A0A238KJD7_9RHOB</name>
<dbReference type="RefSeq" id="WP_093968496.1">
    <property type="nucleotide sequence ID" value="NZ_FXYE01000002.1"/>
</dbReference>
<proteinExistence type="predicted"/>
<evidence type="ECO:0008006" key="3">
    <source>
        <dbReference type="Google" id="ProtNLM"/>
    </source>
</evidence>
<keyword evidence="2" id="KW-1185">Reference proteome</keyword>
<sequence>MTRLPGIQPLAFDDWLLIDDAYAAQMAERDRLIAGQPEAVHALAPTAHSAAAELLALVLNDLDRRDGFQCFKTSVIRPDGVRVPLDHDAPLLTLGRLVQEDLCILEPDGAEHALTGAILCFPASWMLAEKFMRPLMRIHAPVPQYDENIGPRVQRLFDGLKPGRVLWRANVHFYDDPTLFQPRAESAPRMAVTAPAPYIRSERQCLLRLPETGAVVFSIHTIVVRSDDLNPEQKAALDANPPLAAETRV</sequence>
<dbReference type="OrthoDB" id="5242510at2"/>
<reference evidence="2" key="1">
    <citation type="submission" date="2017-05" db="EMBL/GenBank/DDBJ databases">
        <authorList>
            <person name="Rodrigo-Torres L."/>
            <person name="Arahal R. D."/>
            <person name="Lucena T."/>
        </authorList>
    </citation>
    <scope>NUCLEOTIDE SEQUENCE [LARGE SCALE GENOMIC DNA]</scope>
    <source>
        <strain evidence="2">CECT 8621</strain>
    </source>
</reference>
<dbReference type="EMBL" id="FXYE01000002">
    <property type="protein sequence ID" value="SMX42192.1"/>
    <property type="molecule type" value="Genomic_DNA"/>
</dbReference>
<dbReference type="Pfam" id="PF11927">
    <property type="entry name" value="HODM_asu-like"/>
    <property type="match status" value="1"/>
</dbReference>
<dbReference type="Proteomes" id="UP000202922">
    <property type="component" value="Unassembled WGS sequence"/>
</dbReference>
<dbReference type="AlphaFoldDB" id="A0A238KJD7"/>